<dbReference type="Pfam" id="PF00441">
    <property type="entry name" value="Acyl-CoA_dh_1"/>
    <property type="match status" value="1"/>
</dbReference>
<dbReference type="InterPro" id="IPR009075">
    <property type="entry name" value="AcylCo_DH/oxidase_C"/>
</dbReference>
<dbReference type="PANTHER" id="PTHR43884">
    <property type="entry name" value="ACYL-COA DEHYDROGENASE"/>
    <property type="match status" value="1"/>
</dbReference>
<dbReference type="InterPro" id="IPR036250">
    <property type="entry name" value="AcylCo_DH-like_C"/>
</dbReference>
<evidence type="ECO:0000256" key="1">
    <source>
        <dbReference type="ARBA" id="ARBA00001974"/>
    </source>
</evidence>
<dbReference type="InterPro" id="IPR006089">
    <property type="entry name" value="Acyl-CoA_DH_CS"/>
</dbReference>
<dbReference type="Gene3D" id="2.40.110.10">
    <property type="entry name" value="Butyryl-CoA Dehydrogenase, subunit A, domain 2"/>
    <property type="match status" value="1"/>
</dbReference>
<dbReference type="InterPro" id="IPR037069">
    <property type="entry name" value="AcylCoA_DH/ox_N_sf"/>
</dbReference>
<feature type="domain" description="Acyl-CoA dehydrogenase/oxidase N-terminal" evidence="6">
    <location>
        <begin position="78"/>
        <end position="187"/>
    </location>
</feature>
<evidence type="ECO:0000256" key="4">
    <source>
        <dbReference type="ARBA" id="ARBA00022827"/>
    </source>
</evidence>
<sequence>MGNDIQGIGLGLARRFAGSKLAEKSGLRRPAERLAYLSTRTGFRLAGSLIKPKQKAPSDPGERLPNSREKSLFDLSLTEEQMMIRDTVQSFAADVMRDLAHQADEQHTTPDDFTRQIQDLGLSLFAVPENLGGAAQAYAPTTSALIAEDLAWGDFSLALSALAPVAVANAIVRWGSRQQQEFWLPRWLGEAPVKAAIAVQESSPLFRSHHLGTRAKATRKGFIISGTKTLVPLNGEASLYLIAASLNDKPKLFLVAGDSKGLHFESRPAMGLKACGTGTLTLDQVEVDSAALLGGEHTDFDYQSFIDLGQLHWSAMAIGTCQAALDYLIPYCNERKAFGEPISHRQSVAFILADMATEIDAMRLMVWRAAARAEQGMSFHREAMLAHLLCSEKAMKIGTDAVQLLGGHGFTKEHPAERWYRDLRILSCITSGLHL</sequence>
<evidence type="ECO:0000313" key="7">
    <source>
        <dbReference type="EMBL" id="MCA6064150.1"/>
    </source>
</evidence>
<comment type="caution">
    <text evidence="7">The sequence shown here is derived from an EMBL/GenBank/DDBJ whole genome shotgun (WGS) entry which is preliminary data.</text>
</comment>
<dbReference type="InterPro" id="IPR013786">
    <property type="entry name" value="AcylCoA_DH/ox_N"/>
</dbReference>
<comment type="similarity">
    <text evidence="2">Belongs to the acyl-CoA dehydrogenase family.</text>
</comment>
<dbReference type="InterPro" id="IPR009100">
    <property type="entry name" value="AcylCoA_DH/oxidase_NM_dom_sf"/>
</dbReference>
<dbReference type="SUPFAM" id="SSF56645">
    <property type="entry name" value="Acyl-CoA dehydrogenase NM domain-like"/>
    <property type="match status" value="1"/>
</dbReference>
<dbReference type="PANTHER" id="PTHR43884:SF12">
    <property type="entry name" value="ISOVALERYL-COA DEHYDROGENASE, MITOCHONDRIAL-RELATED"/>
    <property type="match status" value="1"/>
</dbReference>
<proteinExistence type="inferred from homology"/>
<keyword evidence="3" id="KW-0285">Flavoprotein</keyword>
<dbReference type="SUPFAM" id="SSF47203">
    <property type="entry name" value="Acyl-CoA dehydrogenase C-terminal domain-like"/>
    <property type="match status" value="1"/>
</dbReference>
<dbReference type="InterPro" id="IPR046373">
    <property type="entry name" value="Acyl-CoA_Oxase/DH_mid-dom_sf"/>
</dbReference>
<dbReference type="RefSeq" id="WP_225674844.1">
    <property type="nucleotide sequence ID" value="NZ_JAEDAH010000057.1"/>
</dbReference>
<evidence type="ECO:0000256" key="2">
    <source>
        <dbReference type="ARBA" id="ARBA00009347"/>
    </source>
</evidence>
<name>A0ABS7ZR33_9GAMM</name>
<evidence type="ECO:0000259" key="5">
    <source>
        <dbReference type="Pfam" id="PF00441"/>
    </source>
</evidence>
<dbReference type="Pfam" id="PF02771">
    <property type="entry name" value="Acyl-CoA_dh_N"/>
    <property type="match status" value="1"/>
</dbReference>
<evidence type="ECO:0000313" key="8">
    <source>
        <dbReference type="Proteomes" id="UP000714380"/>
    </source>
</evidence>
<protein>
    <submittedName>
        <fullName evidence="7">Acyl-CoA dehydrogenase family protein</fullName>
    </submittedName>
</protein>
<keyword evidence="8" id="KW-1185">Reference proteome</keyword>
<feature type="domain" description="Acyl-CoA dehydrogenase/oxidase C-terminal" evidence="5">
    <location>
        <begin position="305"/>
        <end position="427"/>
    </location>
</feature>
<dbReference type="Gene3D" id="1.10.540.10">
    <property type="entry name" value="Acyl-CoA dehydrogenase/oxidase, N-terminal domain"/>
    <property type="match status" value="1"/>
</dbReference>
<evidence type="ECO:0000259" key="6">
    <source>
        <dbReference type="Pfam" id="PF02771"/>
    </source>
</evidence>
<reference evidence="7 8" key="1">
    <citation type="submission" date="2020-12" db="EMBL/GenBank/DDBJ databases">
        <title>Novel Thalassolituus-related marine hydrocarbonoclastic bacteria mediated algae-derived hydrocarbons mineralization in twilight zone of the northern South China Sea.</title>
        <authorList>
            <person name="Dong C."/>
        </authorList>
    </citation>
    <scope>NUCLEOTIDE SEQUENCE [LARGE SCALE GENOMIC DNA]</scope>
    <source>
        <strain evidence="7 8">IMCC1826</strain>
    </source>
</reference>
<dbReference type="Gene3D" id="1.20.140.10">
    <property type="entry name" value="Butyryl-CoA Dehydrogenase, subunit A, domain 3"/>
    <property type="match status" value="1"/>
</dbReference>
<gene>
    <name evidence="7" type="ORF">I9W95_11090</name>
</gene>
<dbReference type="EMBL" id="JAEDAH010000057">
    <property type="protein sequence ID" value="MCA6064150.1"/>
    <property type="molecule type" value="Genomic_DNA"/>
</dbReference>
<keyword evidence="4" id="KW-0274">FAD</keyword>
<dbReference type="PROSITE" id="PS00073">
    <property type="entry name" value="ACYL_COA_DH_2"/>
    <property type="match status" value="1"/>
</dbReference>
<organism evidence="7 8">
    <name type="scientific">Thalassolituus marinus</name>
    <dbReference type="NCBI Taxonomy" id="671053"/>
    <lineage>
        <taxon>Bacteria</taxon>
        <taxon>Pseudomonadati</taxon>
        <taxon>Pseudomonadota</taxon>
        <taxon>Gammaproteobacteria</taxon>
        <taxon>Oceanospirillales</taxon>
        <taxon>Oceanospirillaceae</taxon>
        <taxon>Thalassolituus</taxon>
    </lineage>
</organism>
<evidence type="ECO:0000256" key="3">
    <source>
        <dbReference type="ARBA" id="ARBA00022630"/>
    </source>
</evidence>
<accession>A0ABS7ZR33</accession>
<comment type="cofactor">
    <cofactor evidence="1">
        <name>FAD</name>
        <dbReference type="ChEBI" id="CHEBI:57692"/>
    </cofactor>
</comment>
<dbReference type="Proteomes" id="UP000714380">
    <property type="component" value="Unassembled WGS sequence"/>
</dbReference>